<dbReference type="AlphaFoldDB" id="A0A9P0FKR3"/>
<keyword evidence="2" id="KW-1185">Reference proteome</keyword>
<accession>A0A9P0FKR3</accession>
<evidence type="ECO:0000313" key="1">
    <source>
        <dbReference type="EMBL" id="CAH0559252.1"/>
    </source>
</evidence>
<protein>
    <submittedName>
        <fullName evidence="1">Uncharacterized protein</fullName>
    </submittedName>
</protein>
<evidence type="ECO:0000313" key="2">
    <source>
        <dbReference type="Proteomes" id="UP001154078"/>
    </source>
</evidence>
<sequence length="247" mass="28477">MFCRITKLAKASGTPYARGTPRRPFQKRLCCFGRKKAFLLKQFKSEASEEVIRESEGPLPVEEYCTTYDGTYHIPGFRNENKSYEKRTESNSEHVLGGAEERSQIMVMRRAVRYSSTSTQTLYSKYFQCTRYSIAKMYSSTFPCTRVLSRVLEYFPVYSSTFPCTRVLSRVLEYFPVYSSTFTCPRVHPKYAMSTFLCSETCQITDMLPEAASASLTHTTALKQPQSINKKTQKGALNKRFLLMYEM</sequence>
<dbReference type="Proteomes" id="UP001154078">
    <property type="component" value="Chromosome 6"/>
</dbReference>
<proteinExistence type="predicted"/>
<dbReference type="OrthoDB" id="2120499at2759"/>
<organism evidence="1 2">
    <name type="scientific">Brassicogethes aeneus</name>
    <name type="common">Rape pollen beetle</name>
    <name type="synonym">Meligethes aeneus</name>
    <dbReference type="NCBI Taxonomy" id="1431903"/>
    <lineage>
        <taxon>Eukaryota</taxon>
        <taxon>Metazoa</taxon>
        <taxon>Ecdysozoa</taxon>
        <taxon>Arthropoda</taxon>
        <taxon>Hexapoda</taxon>
        <taxon>Insecta</taxon>
        <taxon>Pterygota</taxon>
        <taxon>Neoptera</taxon>
        <taxon>Endopterygota</taxon>
        <taxon>Coleoptera</taxon>
        <taxon>Polyphaga</taxon>
        <taxon>Cucujiformia</taxon>
        <taxon>Nitidulidae</taxon>
        <taxon>Meligethinae</taxon>
        <taxon>Brassicogethes</taxon>
    </lineage>
</organism>
<reference evidence="1" key="1">
    <citation type="submission" date="2021-12" db="EMBL/GenBank/DDBJ databases">
        <authorList>
            <person name="King R."/>
        </authorList>
    </citation>
    <scope>NUCLEOTIDE SEQUENCE</scope>
</reference>
<dbReference type="EMBL" id="OV121137">
    <property type="protein sequence ID" value="CAH0559252.1"/>
    <property type="molecule type" value="Genomic_DNA"/>
</dbReference>
<name>A0A9P0FKR3_BRAAE</name>
<gene>
    <name evidence="1" type="ORF">MELIAE_LOCUS9376</name>
</gene>